<proteinExistence type="predicted"/>
<dbReference type="InterPro" id="IPR011008">
    <property type="entry name" value="Dimeric_a/b-barrel"/>
</dbReference>
<dbReference type="RefSeq" id="WP_128633018.1">
    <property type="nucleotide sequence ID" value="NZ_RRCN01000001.1"/>
</dbReference>
<dbReference type="AlphaFoldDB" id="A0A3P3U4C5"/>
<evidence type="ECO:0000313" key="3">
    <source>
        <dbReference type="Proteomes" id="UP000267017"/>
    </source>
</evidence>
<feature type="domain" description="DUF4937" evidence="1">
    <location>
        <begin position="2"/>
        <end position="89"/>
    </location>
</feature>
<dbReference type="EMBL" id="RRCN01000001">
    <property type="protein sequence ID" value="RRJ65207.1"/>
    <property type="molecule type" value="Genomic_DNA"/>
</dbReference>
<reference evidence="2 3" key="1">
    <citation type="submission" date="2018-11" db="EMBL/GenBank/DDBJ databases">
        <title>Genome sequencing of Paenibacillus sp. KCOM 3021 (= ChDC PVNT-B20).</title>
        <authorList>
            <person name="Kook J.-K."/>
            <person name="Park S.-N."/>
            <person name="Lim Y.K."/>
        </authorList>
    </citation>
    <scope>NUCLEOTIDE SEQUENCE [LARGE SCALE GENOMIC DNA]</scope>
    <source>
        <strain evidence="2 3">KCOM 3021</strain>
    </source>
</reference>
<dbReference type="Proteomes" id="UP000267017">
    <property type="component" value="Unassembled WGS sequence"/>
</dbReference>
<gene>
    <name evidence="2" type="ORF">EHV15_21530</name>
</gene>
<evidence type="ECO:0000313" key="2">
    <source>
        <dbReference type="EMBL" id="RRJ65207.1"/>
    </source>
</evidence>
<comment type="caution">
    <text evidence="2">The sequence shown here is derived from an EMBL/GenBank/DDBJ whole genome shotgun (WGS) entry which is preliminary data.</text>
</comment>
<dbReference type="Pfam" id="PF16291">
    <property type="entry name" value="DUF4937"/>
    <property type="match status" value="1"/>
</dbReference>
<dbReference type="OrthoDB" id="2627153at2"/>
<dbReference type="InterPro" id="IPR032555">
    <property type="entry name" value="DUF4937"/>
</dbReference>
<evidence type="ECO:0000259" key="1">
    <source>
        <dbReference type="Pfam" id="PF16291"/>
    </source>
</evidence>
<name>A0A3P3U4C5_9BACL</name>
<accession>A0A3P3U4C5</accession>
<dbReference type="SUPFAM" id="SSF54909">
    <property type="entry name" value="Dimeric alpha+beta barrel"/>
    <property type="match status" value="1"/>
</dbReference>
<protein>
    <submittedName>
        <fullName evidence="2">DUF4937 domain-containing protein</fullName>
    </submittedName>
</protein>
<keyword evidence="3" id="KW-1185">Reference proteome</keyword>
<organism evidence="2 3">
    <name type="scientific">Paenibacillus oralis</name>
    <dbReference type="NCBI Taxonomy" id="2490856"/>
    <lineage>
        <taxon>Bacteria</taxon>
        <taxon>Bacillati</taxon>
        <taxon>Bacillota</taxon>
        <taxon>Bacilli</taxon>
        <taxon>Bacillales</taxon>
        <taxon>Paenibacillaceae</taxon>
        <taxon>Paenibacillus</taxon>
    </lineage>
</organism>
<sequence>MLIKWVTCTVASANKKAFSQAQSRWSLLSQVPGVIGQIGGWERKGDLLEAHIFGFWESAELYREFMDIFHDEIFQKTRQHGTYESIRVRNEEFAGNISKVDFHRLDRVVISQNAYQSYLVQMIWQGSEVAAGVFNMGGTEGPVLAVAVELEPRWSVGKMMDREGI</sequence>